<dbReference type="Proteomes" id="UP000095558">
    <property type="component" value="Unassembled WGS sequence"/>
</dbReference>
<evidence type="ECO:0000313" key="2">
    <source>
        <dbReference type="Proteomes" id="UP000095558"/>
    </source>
</evidence>
<accession>A0A174HKY6</accession>
<dbReference type="EMBL" id="CYZV01000048">
    <property type="protein sequence ID" value="CUO75603.1"/>
    <property type="molecule type" value="Genomic_DNA"/>
</dbReference>
<name>A0A174HKY6_9CLOT</name>
<evidence type="ECO:0000313" key="1">
    <source>
        <dbReference type="EMBL" id="CUO75603.1"/>
    </source>
</evidence>
<gene>
    <name evidence="1" type="ORF">ERS852470_03274</name>
</gene>
<sequence length="47" mass="5536">MVKLQVKYENEAEKEKVIKVLSKGCKVIKVSDTYKKGKYNRIYVDIK</sequence>
<proteinExistence type="predicted"/>
<dbReference type="RefSeq" id="WP_172676193.1">
    <property type="nucleotide sequence ID" value="NZ_CYZV01000048.1"/>
</dbReference>
<dbReference type="AlphaFoldDB" id="A0A174HKY6"/>
<protein>
    <recommendedName>
        <fullName evidence="3">Phage protein</fullName>
    </recommendedName>
</protein>
<reference evidence="1 2" key="1">
    <citation type="submission" date="2015-09" db="EMBL/GenBank/DDBJ databases">
        <authorList>
            <consortium name="Pathogen Informatics"/>
        </authorList>
    </citation>
    <scope>NUCLEOTIDE SEQUENCE [LARGE SCALE GENOMIC DNA]</scope>
    <source>
        <strain evidence="1 2">2789STDY5834855</strain>
    </source>
</reference>
<organism evidence="1 2">
    <name type="scientific">Clostridium disporicum</name>
    <dbReference type="NCBI Taxonomy" id="84024"/>
    <lineage>
        <taxon>Bacteria</taxon>
        <taxon>Bacillati</taxon>
        <taxon>Bacillota</taxon>
        <taxon>Clostridia</taxon>
        <taxon>Eubacteriales</taxon>
        <taxon>Clostridiaceae</taxon>
        <taxon>Clostridium</taxon>
    </lineage>
</organism>
<evidence type="ECO:0008006" key="3">
    <source>
        <dbReference type="Google" id="ProtNLM"/>
    </source>
</evidence>